<dbReference type="Proteomes" id="UP000601223">
    <property type="component" value="Unassembled WGS sequence"/>
</dbReference>
<comment type="caution">
    <text evidence="2">The sequence shown here is derived from an EMBL/GenBank/DDBJ whole genome shotgun (WGS) entry which is preliminary data.</text>
</comment>
<dbReference type="InterPro" id="IPR043129">
    <property type="entry name" value="ATPase_NBD"/>
</dbReference>
<keyword evidence="1" id="KW-1133">Transmembrane helix</keyword>
<reference evidence="2 3" key="1">
    <citation type="submission" date="2021-01" db="EMBL/GenBank/DDBJ databases">
        <title>Whole genome shotgun sequence of Catellatospora bangladeshensis NBRC 107357.</title>
        <authorList>
            <person name="Komaki H."/>
            <person name="Tamura T."/>
        </authorList>
    </citation>
    <scope>NUCLEOTIDE SEQUENCE [LARGE SCALE GENOMIC DNA]</scope>
    <source>
        <strain evidence="2 3">NBRC 107357</strain>
    </source>
</reference>
<evidence type="ECO:0000256" key="1">
    <source>
        <dbReference type="SAM" id="Phobius"/>
    </source>
</evidence>
<feature type="transmembrane region" description="Helical" evidence="1">
    <location>
        <begin position="517"/>
        <end position="537"/>
    </location>
</feature>
<keyword evidence="3" id="KW-1185">Reference proteome</keyword>
<name>A0A8J3NH66_9ACTN</name>
<organism evidence="2 3">
    <name type="scientific">Catellatospora bangladeshensis</name>
    <dbReference type="NCBI Taxonomy" id="310355"/>
    <lineage>
        <taxon>Bacteria</taxon>
        <taxon>Bacillati</taxon>
        <taxon>Actinomycetota</taxon>
        <taxon>Actinomycetes</taxon>
        <taxon>Micromonosporales</taxon>
        <taxon>Micromonosporaceae</taxon>
        <taxon>Catellatospora</taxon>
    </lineage>
</organism>
<feature type="transmembrane region" description="Helical" evidence="1">
    <location>
        <begin position="596"/>
        <end position="616"/>
    </location>
</feature>
<evidence type="ECO:0000313" key="2">
    <source>
        <dbReference type="EMBL" id="GIF80937.1"/>
    </source>
</evidence>
<dbReference type="SUPFAM" id="SSF53067">
    <property type="entry name" value="Actin-like ATPase domain"/>
    <property type="match status" value="1"/>
</dbReference>
<feature type="transmembrane region" description="Helical" evidence="1">
    <location>
        <begin position="352"/>
        <end position="370"/>
    </location>
</feature>
<evidence type="ECO:0008006" key="4">
    <source>
        <dbReference type="Google" id="ProtNLM"/>
    </source>
</evidence>
<dbReference type="RefSeq" id="WP_203744994.1">
    <property type="nucleotide sequence ID" value="NZ_BONF01000011.1"/>
</dbReference>
<dbReference type="Gene3D" id="3.90.640.10">
    <property type="entry name" value="Actin, Chain A, domain 4"/>
    <property type="match status" value="1"/>
</dbReference>
<dbReference type="PANTHER" id="PTHR42749">
    <property type="entry name" value="CELL SHAPE-DETERMINING PROTEIN MREB"/>
    <property type="match status" value="1"/>
</dbReference>
<feature type="transmembrane region" description="Helical" evidence="1">
    <location>
        <begin position="442"/>
        <end position="464"/>
    </location>
</feature>
<feature type="transmembrane region" description="Helical" evidence="1">
    <location>
        <begin position="470"/>
        <end position="496"/>
    </location>
</feature>
<dbReference type="AlphaFoldDB" id="A0A8J3NH66"/>
<feature type="transmembrane region" description="Helical" evidence="1">
    <location>
        <begin position="543"/>
        <end position="566"/>
    </location>
</feature>
<protein>
    <recommendedName>
        <fullName evidence="4">Hsp70 family protein</fullName>
    </recommendedName>
</protein>
<keyword evidence="1" id="KW-0472">Membrane</keyword>
<sequence>MDSTTLAVNLGLEGISAIVAVAGRRIPILFGDSTVLPAQVWELDGGAMSSTAVDGAGTIDVGQLLSTASPEHGPRVIGAVSCLLTLVAGRAREVAAIERVVLAVPEQWGPRRRTLIRQAVEQAGLPEPALINAAEATAAHAATTTPIETGSHLLVCDFGKQVSSVTVLARTSTAWQTLAAIPSQATGTAVDEAVLTRLDFDDNLRDQLTGTTPSGPHIRDQILAAIRTTTTAGVADRAAILLPEPHPPTVVTSAQVEAATRPVREAAVETARQAIEAADIEPDTITGAVITGTAAARLGITEHLIHQLGVPPIPTSSPELAAANGALTLHTGARPPDTLSLLKAKQLGMRHLGAVITPMILGSALLLQIVTDVHRLLPRLAYTGIHPNELNAYLSINAYALAALCATLGLIAAGRIGAAVWARYDHDNGTPGQHGRQAGRTLAAAAALGLAMAAMFGLLGEALFGTSDAAAGMFLRATLLAALAPTLAAASIGLLAPYSARIRDLWADHLHYPATPVVLAVIGTMSTQAAAVGLPWLTALDYAYVEVIGGRIGTGLLGVSVALTLVHSRLTRLGLAVVLGVGGVLVYSITNARLFTFAYLAAVALWWITKALRLAVAAAPRPAI</sequence>
<proteinExistence type="predicted"/>
<keyword evidence="1" id="KW-0812">Transmembrane</keyword>
<accession>A0A8J3NH66</accession>
<dbReference type="Gene3D" id="3.30.420.40">
    <property type="match status" value="2"/>
</dbReference>
<dbReference type="EMBL" id="BONF01000011">
    <property type="protein sequence ID" value="GIF80937.1"/>
    <property type="molecule type" value="Genomic_DNA"/>
</dbReference>
<gene>
    <name evidence="2" type="ORF">Cba03nite_22860</name>
</gene>
<evidence type="ECO:0000313" key="3">
    <source>
        <dbReference type="Proteomes" id="UP000601223"/>
    </source>
</evidence>
<feature type="transmembrane region" description="Helical" evidence="1">
    <location>
        <begin position="573"/>
        <end position="590"/>
    </location>
</feature>
<feature type="transmembrane region" description="Helical" evidence="1">
    <location>
        <begin position="398"/>
        <end position="421"/>
    </location>
</feature>
<dbReference type="PANTHER" id="PTHR42749:SF1">
    <property type="entry name" value="CELL SHAPE-DETERMINING PROTEIN MREB"/>
    <property type="match status" value="1"/>
</dbReference>